<dbReference type="KEGG" id="hbs:IPV69_13470"/>
<evidence type="ECO:0000313" key="2">
    <source>
        <dbReference type="EMBL" id="QOV87302.1"/>
    </source>
</evidence>
<organism evidence="2 3">
    <name type="scientific">Humisphaera borealis</name>
    <dbReference type="NCBI Taxonomy" id="2807512"/>
    <lineage>
        <taxon>Bacteria</taxon>
        <taxon>Pseudomonadati</taxon>
        <taxon>Planctomycetota</taxon>
        <taxon>Phycisphaerae</taxon>
        <taxon>Tepidisphaerales</taxon>
        <taxon>Tepidisphaeraceae</taxon>
        <taxon>Humisphaera</taxon>
    </lineage>
</organism>
<evidence type="ECO:0000256" key="1">
    <source>
        <dbReference type="SAM" id="MobiDB-lite"/>
    </source>
</evidence>
<accession>A0A7M2WPX5</accession>
<name>A0A7M2WPX5_9BACT</name>
<dbReference type="Proteomes" id="UP000593765">
    <property type="component" value="Chromosome"/>
</dbReference>
<feature type="region of interest" description="Disordered" evidence="1">
    <location>
        <begin position="1"/>
        <end position="97"/>
    </location>
</feature>
<dbReference type="AlphaFoldDB" id="A0A7M2WPX5"/>
<reference evidence="2 3" key="1">
    <citation type="submission" date="2020-10" db="EMBL/GenBank/DDBJ databases">
        <title>Wide distribution of Phycisphaera-like planctomycetes from WD2101 soil group in peatlands and genome analysis of the first cultivated representative.</title>
        <authorList>
            <person name="Dedysh S.N."/>
            <person name="Beletsky A.V."/>
            <person name="Ivanova A."/>
            <person name="Kulichevskaya I.S."/>
            <person name="Suzina N.E."/>
            <person name="Philippov D.A."/>
            <person name="Rakitin A.L."/>
            <person name="Mardanov A.V."/>
            <person name="Ravin N.V."/>
        </authorList>
    </citation>
    <scope>NUCLEOTIDE SEQUENCE [LARGE SCALE GENOMIC DNA]</scope>
    <source>
        <strain evidence="2 3">M1803</strain>
    </source>
</reference>
<keyword evidence="3" id="KW-1185">Reference proteome</keyword>
<dbReference type="RefSeq" id="WP_206290199.1">
    <property type="nucleotide sequence ID" value="NZ_CP063458.1"/>
</dbReference>
<proteinExistence type="predicted"/>
<gene>
    <name evidence="2" type="ORF">IPV69_13470</name>
</gene>
<dbReference type="EMBL" id="CP063458">
    <property type="protein sequence ID" value="QOV87302.1"/>
    <property type="molecule type" value="Genomic_DNA"/>
</dbReference>
<evidence type="ECO:0000313" key="3">
    <source>
        <dbReference type="Proteomes" id="UP000593765"/>
    </source>
</evidence>
<sequence length="394" mass="40706">MESVETNLGAPVGVAVMDSPVDPDVGNLPPASPVGAGDNTACADNNPASADGNAATADGNADGANSNETAAARRSRAEQSRINGARSRGPTTDAGKSVAAQNAWKHGLRARGQLLPDEDPAVFDAFVASFRDDLGAVGPCQVILAERVAEMAWKLQRMPVVRSAVLCSRRDKQHAADGGFGGMDTLGDVIAELRMADANGGIVMLLQRYESQIERSMQAALRELRILQGGTRNSRAVERQRDSTAAVAAEVPAGGMPDDRRMPDGGGMPDVAPAVAGVTEHAPATIRAGEPAIAGDDCRSAADSRVRSAKSARVRSAESDETPTRTVAPASLVIAGGVAGANLTSSTGAATFHPDDLLPADGISRVRLAEGLRGRIAPDRCDHYGRGRSAPRRG</sequence>
<protein>
    <submittedName>
        <fullName evidence="2">Uncharacterized protein</fullName>
    </submittedName>
</protein>
<feature type="compositionally biased region" description="Low complexity" evidence="1">
    <location>
        <begin position="48"/>
        <end position="72"/>
    </location>
</feature>